<dbReference type="Proteomes" id="UP000006789">
    <property type="component" value="Unassembled WGS sequence"/>
</dbReference>
<evidence type="ECO:0000313" key="1">
    <source>
        <dbReference type="EMBL" id="EKJ42392.1"/>
    </source>
</evidence>
<gene>
    <name evidence="1" type="ORF">ECEC1870_3058</name>
</gene>
<dbReference type="AlphaFoldDB" id="A0AAV3H9F1"/>
<proteinExistence type="predicted"/>
<evidence type="ECO:0008006" key="3">
    <source>
        <dbReference type="Google" id="ProtNLM"/>
    </source>
</evidence>
<evidence type="ECO:0000313" key="2">
    <source>
        <dbReference type="Proteomes" id="UP000006789"/>
    </source>
</evidence>
<name>A0AAV3H9F1_ECOLX</name>
<accession>A0AAV3H9F1</accession>
<protein>
    <recommendedName>
        <fullName evidence="3">Transposase</fullName>
    </recommendedName>
</protein>
<comment type="caution">
    <text evidence="1">The sequence shown here is derived from an EMBL/GenBank/DDBJ whole genome shotgun (WGS) entry which is preliminary data.</text>
</comment>
<dbReference type="EMBL" id="AMVG01000452">
    <property type="protein sequence ID" value="EKJ42392.1"/>
    <property type="molecule type" value="Genomic_DNA"/>
</dbReference>
<sequence length="32" mass="3745">MFPCQRHERLPQHVIINQQVMQIAIVPVKAGY</sequence>
<reference evidence="1 2" key="1">
    <citation type="submission" date="2012-06" db="EMBL/GenBank/DDBJ databases">
        <title>Genomic anatomy of Escherichia coli O157:H7 outbreaks.</title>
        <authorList>
            <person name="Eppinger M."/>
            <person name="Daugherty S."/>
            <person name="Agrawal S."/>
            <person name="Galens K."/>
            <person name="Tallon L."/>
            <person name="Shefchek K."/>
            <person name="Parankush S."/>
            <person name="Cebula T.A."/>
            <person name="Feng P."/>
            <person name="Soderlund R."/>
            <person name="Mammel M.K."/>
            <person name="DebRoy C."/>
            <person name="Dudley E.G."/>
            <person name="Tarr P.I."/>
            <person name="Fraser-Liggett C."/>
            <person name="Ravel J."/>
        </authorList>
    </citation>
    <scope>NUCLEOTIDE SEQUENCE [LARGE SCALE GENOMIC DNA]</scope>
    <source>
        <strain evidence="1 2">EC1870</strain>
    </source>
</reference>
<feature type="non-terminal residue" evidence="1">
    <location>
        <position position="32"/>
    </location>
</feature>
<organism evidence="1 2">
    <name type="scientific">Escherichia coli EC1870</name>
    <dbReference type="NCBI Taxonomy" id="1005554"/>
    <lineage>
        <taxon>Bacteria</taxon>
        <taxon>Pseudomonadati</taxon>
        <taxon>Pseudomonadota</taxon>
        <taxon>Gammaproteobacteria</taxon>
        <taxon>Enterobacterales</taxon>
        <taxon>Enterobacteriaceae</taxon>
        <taxon>Escherichia</taxon>
    </lineage>
</organism>